<dbReference type="RefSeq" id="YP_010754779.1">
    <property type="nucleotide sequence ID" value="NC_073463.1"/>
</dbReference>
<gene>
    <name evidence="1" type="primary">51</name>
    <name evidence="1" type="ORF">SEA_IDENTITYCRISIS_51</name>
</gene>
<sequence>MKCPRCGTYSLTFDWLRNVYICHIYDATIPAEGMPA</sequence>
<evidence type="ECO:0000313" key="1">
    <source>
        <dbReference type="EMBL" id="QFG10070.1"/>
    </source>
</evidence>
<dbReference type="Proteomes" id="UP000326087">
    <property type="component" value="Segment"/>
</dbReference>
<dbReference type="EMBL" id="MN234184">
    <property type="protein sequence ID" value="QFG10070.1"/>
    <property type="molecule type" value="Genomic_DNA"/>
</dbReference>
<keyword evidence="2" id="KW-1185">Reference proteome</keyword>
<protein>
    <submittedName>
        <fullName evidence="1">Uncharacterized protein</fullName>
    </submittedName>
</protein>
<organism evidence="1 2">
    <name type="scientific">Mycobacterium phage IdentityCrisis</name>
    <dbReference type="NCBI Taxonomy" id="2599866"/>
    <lineage>
        <taxon>Viruses</taxon>
        <taxon>Duplodnaviria</taxon>
        <taxon>Heunggongvirae</taxon>
        <taxon>Uroviricota</taxon>
        <taxon>Caudoviricetes</taxon>
        <taxon>Identitycrisisvirus</taxon>
        <taxon>Identitycrisisvirus identitycrisis</taxon>
    </lineage>
</organism>
<name>A0A5J6TH48_9CAUD</name>
<accession>A0A5J6TH48</accession>
<proteinExistence type="predicted"/>
<dbReference type="KEGG" id="vg:80019378"/>
<evidence type="ECO:0000313" key="2">
    <source>
        <dbReference type="Proteomes" id="UP000326087"/>
    </source>
</evidence>
<reference evidence="1 2" key="1">
    <citation type="submission" date="2019-07" db="EMBL/GenBank/DDBJ databases">
        <authorList>
            <person name="Widmer J."/>
            <person name="Andre W."/>
            <person name="Castro A."/>
            <person name="Cintron J."/>
            <person name="Cintron J."/>
            <person name="Elliott S."/>
            <person name="Harel H."/>
            <person name="Hasan D."/>
            <person name="Page A."/>
            <person name="Santana M."/>
            <person name="Slobasky M."/>
            <person name="Stevens T."/>
            <person name="Vilcin V."/>
            <person name="Whitaker K."/>
            <person name="Yelvington M."/>
            <person name="Wiersma-Koch H."/>
            <person name="Douthitt C."/>
            <person name="D'Elia T."/>
            <person name="Garlena R.A."/>
            <person name="Russell D.A."/>
            <person name="Pope W.H."/>
            <person name="Jacobs-Sera D."/>
            <person name="Hatfull G.F."/>
        </authorList>
    </citation>
    <scope>NUCLEOTIDE SEQUENCE [LARGE SCALE GENOMIC DNA]</scope>
</reference>
<dbReference type="GeneID" id="80019378"/>